<dbReference type="Proteomes" id="UP001163321">
    <property type="component" value="Chromosome 3"/>
</dbReference>
<keyword evidence="2" id="KW-1185">Reference proteome</keyword>
<proteinExistence type="predicted"/>
<name>A0ACC0W8J8_9STRA</name>
<evidence type="ECO:0000313" key="2">
    <source>
        <dbReference type="Proteomes" id="UP001163321"/>
    </source>
</evidence>
<dbReference type="EMBL" id="CM047582">
    <property type="protein sequence ID" value="KAI9915143.1"/>
    <property type="molecule type" value="Genomic_DNA"/>
</dbReference>
<sequence length="450" mass="50488">MSAHPRRRRLNSGEKATVYSLTAAGVPTRQILVALRQKDEICLDNAKTIYNAKSRYRQEQLAGRTPINALLEDLQEKEVTHALMCNADGCVERLLVAYPATVELAVRYNSVLMIYNTYKTNRFQMPLLHAIAHTGLDTTFTAAFVFLSGDSAADFLWDLQHIASKVYGGIDMIPRVIVTDADGGLRSAIEEAFPGRFCHLHCIWHINNNVLAKSAKTFVLECYSSQEDVWKDEFLKDWKALCFSETVSFKDLDIISEQWSLLEDSRKTGNEAKQCSKKLRVKMGLPCAHELLMLGPNESVNLESIDAHWHLHHVVRKVLPPVSAVPLGDENFKLTIEKLRLTHSKWSLAQQAVVMAIIDKLLTEPTPHVSNPAVVKRKGRPVGAKNKPMSSVKRDPSAFEVDKKKSRRKKNPQKAKQTASKPNFKMETKPGKPNVRTEIKPAPSGHALDP</sequence>
<organism evidence="1 2">
    <name type="scientific">Peronosclerospora sorghi</name>
    <dbReference type="NCBI Taxonomy" id="230839"/>
    <lineage>
        <taxon>Eukaryota</taxon>
        <taxon>Sar</taxon>
        <taxon>Stramenopiles</taxon>
        <taxon>Oomycota</taxon>
        <taxon>Peronosporomycetes</taxon>
        <taxon>Peronosporales</taxon>
        <taxon>Peronosporaceae</taxon>
        <taxon>Peronosclerospora</taxon>
    </lineage>
</organism>
<accession>A0ACC0W8J8</accession>
<protein>
    <submittedName>
        <fullName evidence="1">Uncharacterized protein</fullName>
    </submittedName>
</protein>
<reference evidence="1 2" key="1">
    <citation type="journal article" date="2022" name="bioRxiv">
        <title>The genome of the oomycete Peronosclerospora sorghi, a cosmopolitan pathogen of maize and sorghum, is inflated with dispersed pseudogenes.</title>
        <authorList>
            <person name="Fletcher K."/>
            <person name="Martin F."/>
            <person name="Isakeit T."/>
            <person name="Cavanaugh K."/>
            <person name="Magill C."/>
            <person name="Michelmore R."/>
        </authorList>
    </citation>
    <scope>NUCLEOTIDE SEQUENCE [LARGE SCALE GENOMIC DNA]</scope>
    <source>
        <strain evidence="1">P6</strain>
    </source>
</reference>
<gene>
    <name evidence="1" type="ORF">PsorP6_007180</name>
</gene>
<comment type="caution">
    <text evidence="1">The sequence shown here is derived from an EMBL/GenBank/DDBJ whole genome shotgun (WGS) entry which is preliminary data.</text>
</comment>
<evidence type="ECO:0000313" key="1">
    <source>
        <dbReference type="EMBL" id="KAI9915143.1"/>
    </source>
</evidence>